<organism evidence="1 3">
    <name type="scientific">Leptospira weilii str. UI 13098</name>
    <dbReference type="NCBI Taxonomy" id="1088542"/>
    <lineage>
        <taxon>Bacteria</taxon>
        <taxon>Pseudomonadati</taxon>
        <taxon>Spirochaetota</taxon>
        <taxon>Spirochaetia</taxon>
        <taxon>Leptospirales</taxon>
        <taxon>Leptospiraceae</taxon>
        <taxon>Leptospira</taxon>
    </lineage>
</organism>
<comment type="caution">
    <text evidence="1">The sequence shown here is derived from an EMBL/GenBank/DDBJ whole genome shotgun (WGS) entry which is preliminary data.</text>
</comment>
<accession>M6QDH0</accession>
<protein>
    <submittedName>
        <fullName evidence="1">Uncharacterized protein</fullName>
    </submittedName>
</protein>
<evidence type="ECO:0000313" key="3">
    <source>
        <dbReference type="Proteomes" id="UP000012118"/>
    </source>
</evidence>
<proteinExistence type="predicted"/>
<gene>
    <name evidence="1" type="ORF">LEP1GSC108_3339</name>
    <name evidence="2" type="ORF">LEP1GSC108_3423</name>
</gene>
<evidence type="ECO:0000313" key="1">
    <source>
        <dbReference type="EMBL" id="EMN90628.1"/>
    </source>
</evidence>
<sequence>MKGKFDRFGLTVYGIQGIVPKVINPLLGLDLYSFTVLERNYFIHLFRFLRGDFAIKNFIKK</sequence>
<reference evidence="1 3" key="1">
    <citation type="submission" date="2013-01" db="EMBL/GenBank/DDBJ databases">
        <authorList>
            <person name="Harkins D.M."/>
            <person name="Durkin A.S."/>
            <person name="Brinkac L.M."/>
            <person name="Haft D.H."/>
            <person name="Selengut J.D."/>
            <person name="Sanka R."/>
            <person name="DePew J."/>
            <person name="Purushe J."/>
            <person name="Chanthongthip A."/>
            <person name="Lattana O."/>
            <person name="Phetsouvanh R."/>
            <person name="Newton P.N."/>
            <person name="Vinetz J.M."/>
            <person name="Sutton G.G."/>
            <person name="Nierman W.C."/>
            <person name="Fouts D.E."/>
        </authorList>
    </citation>
    <scope>NUCLEOTIDE SEQUENCE [LARGE SCALE GENOMIC DNA]</scope>
    <source>
        <strain evidence="1 3">UI 13098</strain>
    </source>
</reference>
<keyword evidence="3" id="KW-1185">Reference proteome</keyword>
<name>M6QDH0_9LEPT</name>
<dbReference type="EMBL" id="AHNU02000040">
    <property type="protein sequence ID" value="EMN90628.1"/>
    <property type="molecule type" value="Genomic_DNA"/>
</dbReference>
<evidence type="ECO:0000313" key="2">
    <source>
        <dbReference type="EMBL" id="EMN91412.1"/>
    </source>
</evidence>
<dbReference type="Proteomes" id="UP000012118">
    <property type="component" value="Unassembled WGS sequence"/>
</dbReference>
<dbReference type="EMBL" id="AHNU02000033">
    <property type="protein sequence ID" value="EMN91412.1"/>
    <property type="molecule type" value="Genomic_DNA"/>
</dbReference>
<dbReference type="AlphaFoldDB" id="M6QDH0"/>